<proteinExistence type="predicted"/>
<evidence type="ECO:0000259" key="5">
    <source>
        <dbReference type="PROSITE" id="PS50888"/>
    </source>
</evidence>
<evidence type="ECO:0000256" key="1">
    <source>
        <dbReference type="ARBA" id="ARBA00004123"/>
    </source>
</evidence>
<evidence type="ECO:0000256" key="3">
    <source>
        <dbReference type="ARBA" id="ARBA00023163"/>
    </source>
</evidence>
<dbReference type="GO" id="GO:0003700">
    <property type="term" value="F:DNA-binding transcription factor activity"/>
    <property type="evidence" value="ECO:0007669"/>
    <property type="project" value="InterPro"/>
</dbReference>
<dbReference type="AlphaFoldDB" id="A0A5B6VZT4"/>
<dbReference type="InterPro" id="IPR011598">
    <property type="entry name" value="bHLH_dom"/>
</dbReference>
<dbReference type="EMBL" id="SMMG02000005">
    <property type="protein sequence ID" value="KAA3475129.1"/>
    <property type="molecule type" value="Genomic_DNA"/>
</dbReference>
<comment type="caution">
    <text evidence="6">The sequence shown here is derived from an EMBL/GenBank/DDBJ whole genome shotgun (WGS) entry which is preliminary data.</text>
</comment>
<dbReference type="GO" id="GO:0046983">
    <property type="term" value="F:protein dimerization activity"/>
    <property type="evidence" value="ECO:0007669"/>
    <property type="project" value="InterPro"/>
</dbReference>
<evidence type="ECO:0000256" key="4">
    <source>
        <dbReference type="ARBA" id="ARBA00023242"/>
    </source>
</evidence>
<dbReference type="InterPro" id="IPR036638">
    <property type="entry name" value="HLH_DNA-bd_sf"/>
</dbReference>
<organism evidence="6 7">
    <name type="scientific">Gossypium australe</name>
    <dbReference type="NCBI Taxonomy" id="47621"/>
    <lineage>
        <taxon>Eukaryota</taxon>
        <taxon>Viridiplantae</taxon>
        <taxon>Streptophyta</taxon>
        <taxon>Embryophyta</taxon>
        <taxon>Tracheophyta</taxon>
        <taxon>Spermatophyta</taxon>
        <taxon>Magnoliopsida</taxon>
        <taxon>eudicotyledons</taxon>
        <taxon>Gunneridae</taxon>
        <taxon>Pentapetalae</taxon>
        <taxon>rosids</taxon>
        <taxon>malvids</taxon>
        <taxon>Malvales</taxon>
        <taxon>Malvaceae</taxon>
        <taxon>Malvoideae</taxon>
        <taxon>Gossypium</taxon>
    </lineage>
</organism>
<evidence type="ECO:0000313" key="6">
    <source>
        <dbReference type="EMBL" id="KAA3475129.1"/>
    </source>
</evidence>
<dbReference type="GO" id="GO:0005634">
    <property type="term" value="C:nucleus"/>
    <property type="evidence" value="ECO:0007669"/>
    <property type="project" value="UniProtKB-SubCell"/>
</dbReference>
<dbReference type="PROSITE" id="PS50888">
    <property type="entry name" value="BHLH"/>
    <property type="match status" value="1"/>
</dbReference>
<dbReference type="Gene3D" id="4.10.280.10">
    <property type="entry name" value="Helix-loop-helix DNA-binding domain"/>
    <property type="match status" value="1"/>
</dbReference>
<comment type="subcellular location">
    <subcellularLocation>
        <location evidence="1">Nucleus</location>
    </subcellularLocation>
</comment>
<keyword evidence="2" id="KW-0805">Transcription regulation</keyword>
<dbReference type="OrthoDB" id="690068at2759"/>
<name>A0A5B6VZT4_9ROSI</name>
<dbReference type="CDD" id="cd11445">
    <property type="entry name" value="bHLH_AtPIF_like"/>
    <property type="match status" value="1"/>
</dbReference>
<keyword evidence="4" id="KW-0539">Nucleus</keyword>
<evidence type="ECO:0000256" key="2">
    <source>
        <dbReference type="ARBA" id="ARBA00023015"/>
    </source>
</evidence>
<dbReference type="InterPro" id="IPR047265">
    <property type="entry name" value="PIF1-like_bHLH"/>
</dbReference>
<reference evidence="7" key="1">
    <citation type="journal article" date="2019" name="Plant Biotechnol. J.">
        <title>Genome sequencing of the Australian wild diploid species Gossypium australe highlights disease resistance and delayed gland morphogenesis.</title>
        <authorList>
            <person name="Cai Y."/>
            <person name="Cai X."/>
            <person name="Wang Q."/>
            <person name="Wang P."/>
            <person name="Zhang Y."/>
            <person name="Cai C."/>
            <person name="Xu Y."/>
            <person name="Wang K."/>
            <person name="Zhou Z."/>
            <person name="Wang C."/>
            <person name="Geng S."/>
            <person name="Li B."/>
            <person name="Dong Q."/>
            <person name="Hou Y."/>
            <person name="Wang H."/>
            <person name="Ai P."/>
            <person name="Liu Z."/>
            <person name="Yi F."/>
            <person name="Sun M."/>
            <person name="An G."/>
            <person name="Cheng J."/>
            <person name="Zhang Y."/>
            <person name="Shi Q."/>
            <person name="Xie Y."/>
            <person name="Shi X."/>
            <person name="Chang Y."/>
            <person name="Huang F."/>
            <person name="Chen Y."/>
            <person name="Hong S."/>
            <person name="Mi L."/>
            <person name="Sun Q."/>
            <person name="Zhang L."/>
            <person name="Zhou B."/>
            <person name="Peng R."/>
            <person name="Zhang X."/>
            <person name="Liu F."/>
        </authorList>
    </citation>
    <scope>NUCLEOTIDE SEQUENCE [LARGE SCALE GENOMIC DNA]</scope>
    <source>
        <strain evidence="7">cv. PA1801</strain>
    </source>
</reference>
<dbReference type="InterPro" id="IPR044273">
    <property type="entry name" value="PIF3-like"/>
</dbReference>
<dbReference type="GO" id="GO:0010017">
    <property type="term" value="P:red or far-red light signaling pathway"/>
    <property type="evidence" value="ECO:0007669"/>
    <property type="project" value="UniProtKB-ARBA"/>
</dbReference>
<feature type="domain" description="BHLH" evidence="5">
    <location>
        <begin position="385"/>
        <end position="434"/>
    </location>
</feature>
<sequence length="582" mass="65033">MAEKQTPESIPRRITTPFPNLSSMCDPNFVEHAWENDQNLIRGLSSKIPKKNFPGSGYFSQSSKATVNTSKHGVADSTCTYGDPLSSIAKTNRLNHHHHENYITSLQTGYRELLFEDGFNVALEADQKCYDQQLLDSNIVLTNKYKNFKQSNVLDVPELVHEIPQQTMNNDRQLPQPQPEACLPFMRSMDKYSRIDEKSERANFSIFLNSPALPKSNQIPCCGVTIPRSTPGLAVEEDDDLEANARSVPFAKEAKSMKLTLPDYEPEKEWVVPDEQSEAVGFNDNMRLPSSRVGGTSSGLAPNTIMKGKVVEQKFASSSVCSRGASNCPVNTFERRYEDTDLSDGARIWCRMMNWKKLMRRKKQRQAKALRERENLNFTSYVKGYAQPTIKNKTKRRRDKINEKMRALQELIPNCNKVDKASMLDEAIDYLKTLQLQVQVSNKTFNNGILDLGQMMSMGTAGVYMPPMMLPASSMQHINARQLGGYSAMAMGMGMQMGLGCTTATQFPSITSLMPGIMQARFNMLGLPRQVLLMSRSPFASLAATFPPQSVRTSSVSQALAAVPLSTSKDSNPTLQLKTRNA</sequence>
<dbReference type="SMART" id="SM00353">
    <property type="entry name" value="HLH"/>
    <property type="match status" value="1"/>
</dbReference>
<accession>A0A5B6VZT4</accession>
<keyword evidence="3" id="KW-0804">Transcription</keyword>
<dbReference type="SUPFAM" id="SSF47459">
    <property type="entry name" value="HLH, helix-loop-helix DNA-binding domain"/>
    <property type="match status" value="1"/>
</dbReference>
<dbReference type="Proteomes" id="UP000325315">
    <property type="component" value="Unassembled WGS sequence"/>
</dbReference>
<keyword evidence="7" id="KW-1185">Reference proteome</keyword>
<gene>
    <name evidence="6" type="ORF">EPI10_025352</name>
</gene>
<evidence type="ECO:0000313" key="7">
    <source>
        <dbReference type="Proteomes" id="UP000325315"/>
    </source>
</evidence>
<protein>
    <submittedName>
        <fullName evidence="6">Transcription factor PIF3</fullName>
    </submittedName>
</protein>
<dbReference type="PANTHER" id="PTHR46807:SF3">
    <property type="entry name" value="BHLH DOMAIN-CONTAINING PROTEIN"/>
    <property type="match status" value="1"/>
</dbReference>
<dbReference type="Pfam" id="PF00010">
    <property type="entry name" value="HLH"/>
    <property type="match status" value="1"/>
</dbReference>
<dbReference type="PANTHER" id="PTHR46807">
    <property type="entry name" value="TRANSCRIPTION FACTOR PIF3"/>
    <property type="match status" value="1"/>
</dbReference>